<dbReference type="InterPro" id="IPR001680">
    <property type="entry name" value="WD40_rpt"/>
</dbReference>
<dbReference type="GO" id="GO:0005634">
    <property type="term" value="C:nucleus"/>
    <property type="evidence" value="ECO:0007669"/>
    <property type="project" value="UniProtKB-SubCell"/>
</dbReference>
<dbReference type="Pfam" id="PF24105">
    <property type="entry name" value="Beta-prop_CAF1B_HIR1"/>
    <property type="match status" value="1"/>
</dbReference>
<dbReference type="Proteomes" id="UP000007264">
    <property type="component" value="Unassembled WGS sequence"/>
</dbReference>
<dbReference type="InterPro" id="IPR015943">
    <property type="entry name" value="WD40/YVTN_repeat-like_dom_sf"/>
</dbReference>
<evidence type="ECO:0000259" key="13">
    <source>
        <dbReference type="Pfam" id="PF24105"/>
    </source>
</evidence>
<dbReference type="PROSITE" id="PS50294">
    <property type="entry name" value="WD_REPEATS_REGION"/>
    <property type="match status" value="2"/>
</dbReference>
<evidence type="ECO:0000256" key="6">
    <source>
        <dbReference type="ARBA" id="ARBA00023015"/>
    </source>
</evidence>
<accession>I0Z9U3</accession>
<protein>
    <recommendedName>
        <fullName evidence="10">Protein HIRA</fullName>
    </recommendedName>
</protein>
<feature type="repeat" description="WD" evidence="9">
    <location>
        <begin position="60"/>
        <end position="101"/>
    </location>
</feature>
<dbReference type="GO" id="GO:0000785">
    <property type="term" value="C:chromatin"/>
    <property type="evidence" value="ECO:0007669"/>
    <property type="project" value="TreeGrafter"/>
</dbReference>
<organism evidence="14 15">
    <name type="scientific">Coccomyxa subellipsoidea (strain C-169)</name>
    <name type="common">Green microalga</name>
    <dbReference type="NCBI Taxonomy" id="574566"/>
    <lineage>
        <taxon>Eukaryota</taxon>
        <taxon>Viridiplantae</taxon>
        <taxon>Chlorophyta</taxon>
        <taxon>core chlorophytes</taxon>
        <taxon>Trebouxiophyceae</taxon>
        <taxon>Trebouxiophyceae incertae sedis</taxon>
        <taxon>Coccomyxaceae</taxon>
        <taxon>Coccomyxa</taxon>
        <taxon>Coccomyxa subellipsoidea</taxon>
    </lineage>
</organism>
<keyword evidence="7 10" id="KW-0804">Transcription</keyword>
<evidence type="ECO:0000256" key="9">
    <source>
        <dbReference type="PROSITE-ProRule" id="PRU00221"/>
    </source>
</evidence>
<dbReference type="GO" id="GO:0000417">
    <property type="term" value="C:HIR complex"/>
    <property type="evidence" value="ECO:0007669"/>
    <property type="project" value="TreeGrafter"/>
</dbReference>
<feature type="domain" description="Protein HIRA-like C-terminal" evidence="12">
    <location>
        <begin position="786"/>
        <end position="834"/>
    </location>
</feature>
<evidence type="ECO:0000256" key="5">
    <source>
        <dbReference type="ARBA" id="ARBA00022853"/>
    </source>
</evidence>
<feature type="repeat" description="WD" evidence="9">
    <location>
        <begin position="119"/>
        <end position="160"/>
    </location>
</feature>
<comment type="caution">
    <text evidence="14">The sequence shown here is derived from an EMBL/GenBank/DDBJ whole genome shotgun (WGS) entry which is preliminary data.</text>
</comment>
<dbReference type="InterPro" id="IPR055410">
    <property type="entry name" value="Beta-prop_CAF1B_HIR1"/>
</dbReference>
<keyword evidence="15" id="KW-1185">Reference proteome</keyword>
<evidence type="ECO:0000256" key="4">
    <source>
        <dbReference type="ARBA" id="ARBA00022737"/>
    </source>
</evidence>
<dbReference type="eggNOG" id="KOG0973">
    <property type="taxonomic scope" value="Eukaryota"/>
</dbReference>
<dbReference type="InterPro" id="IPR011494">
    <property type="entry name" value="HIRA-like_C"/>
</dbReference>
<keyword evidence="6 10" id="KW-0805">Transcription regulation</keyword>
<dbReference type="OrthoDB" id="1741719at2759"/>
<dbReference type="GO" id="GO:0006338">
    <property type="term" value="P:chromatin remodeling"/>
    <property type="evidence" value="ECO:0007669"/>
    <property type="project" value="InterPro"/>
</dbReference>
<evidence type="ECO:0000313" key="15">
    <source>
        <dbReference type="Proteomes" id="UP000007264"/>
    </source>
</evidence>
<evidence type="ECO:0000256" key="1">
    <source>
        <dbReference type="ARBA" id="ARBA00004123"/>
    </source>
</evidence>
<dbReference type="PROSITE" id="PS50082">
    <property type="entry name" value="WD_REPEATS_2"/>
    <property type="match status" value="4"/>
</dbReference>
<keyword evidence="8 10" id="KW-0539">Nucleus</keyword>
<comment type="function">
    <text evidence="10">Required for replication-independent chromatin assembly and for the periodic repression of histone gene transcription during the cell cycle.</text>
</comment>
<evidence type="ECO:0000256" key="8">
    <source>
        <dbReference type="ARBA" id="ARBA00023242"/>
    </source>
</evidence>
<evidence type="ECO:0000256" key="2">
    <source>
        <dbReference type="ARBA" id="ARBA00007306"/>
    </source>
</evidence>
<sequence length="891" mass="95841">MLVDKPAWVEHGGSPIFSIDVHPSGKRFVTAGSDHKTKLWNLLPVLEEKNKQCPRLLATLTDHYGPVNVARFSRNGRFLATGSDDKLTCLYELRPGAGHSSFGSSDGPNVENWKHFITLRGHSNNVTDLAWSNDDTYLATCSLDNSIIIWNPLNGQQVTTLHGHESYVKGVAWDPIGKYLASQSDDKTMRLWRVEDWAAVATVSEPFRKGWVSNTFSLRLGWSPDGQHLTAVNSYQSPCHTVALLDRRTWKYDFSMVGHNGAIVKASYNPRIFRSLEGGTEGTCVALGSQDTKLSIWLSSAKRPTFVAQKLFLQSVVDLSWTPDGYCLLACSSDGTVAALQFEAKELGAPLKQAEVDGMLKTLYGSSESKATLFAESAAQLQLEAAATNGHAATPPTGDAAARPHQPLVGLAARMQPAGGIPSGVGPSATALQTQARQMNGQRRVPPMSLQPSGNGTVPTRIAPQPPQAQPQSASAQPPQAPGRPAQGLTTPAGAVGTKRRAAEGGAPTSKRLVAERVDGRPFASQAAAFESPGRAARPLLSLPAAEALVSQQLHARDQSELAPVGQAPGRVMLEAANDLASGADRATADVVCSCSGKQVWADRLSGCVVRLAGSQNYAAVGLRDGTVQVYSPAGRRLLPAMQLGSAPMFLVSDGGWRLLAVSQSGSLHLWDLKDQRLIVEASIDSLLRSVAPHANRGSGVCTVVSVRLSTAGLPLAVLSNSTAYALHLGMKTWMRVADSNFSFSSYMSLYSAGASSAGMEAALVPVRCGYHTIYIRYRYAPLMCVDRGHLEANMAAALLLQSPQEYRRWLLTYVRHLAGDAEEGRLRELCEGLLGPLRRSGEGTDQDDAPRALGLDTRKLLRDDVLREVSRNRTHQRLVGEFQELLSEID</sequence>
<dbReference type="PANTHER" id="PTHR13831">
    <property type="entry name" value="MEMBER OF THE HIR1 FAMILY OF WD-REPEAT PROTEINS"/>
    <property type="match status" value="1"/>
</dbReference>
<dbReference type="STRING" id="574566.I0Z9U3"/>
<dbReference type="AlphaFoldDB" id="I0Z9U3"/>
<dbReference type="SMART" id="SM00320">
    <property type="entry name" value="WD40"/>
    <property type="match status" value="7"/>
</dbReference>
<feature type="compositionally biased region" description="Low complexity" evidence="11">
    <location>
        <begin position="470"/>
        <end position="488"/>
    </location>
</feature>
<dbReference type="SUPFAM" id="SSF50978">
    <property type="entry name" value="WD40 repeat-like"/>
    <property type="match status" value="2"/>
</dbReference>
<dbReference type="Gene3D" id="2.130.10.10">
    <property type="entry name" value="YVTN repeat-like/Quinoprotein amine dehydrogenase"/>
    <property type="match status" value="3"/>
</dbReference>
<dbReference type="GO" id="GO:0031491">
    <property type="term" value="F:nucleosome binding"/>
    <property type="evidence" value="ECO:0007669"/>
    <property type="project" value="TreeGrafter"/>
</dbReference>
<evidence type="ECO:0000256" key="7">
    <source>
        <dbReference type="ARBA" id="ARBA00023163"/>
    </source>
</evidence>
<dbReference type="CDD" id="cd00200">
    <property type="entry name" value="WD40"/>
    <property type="match status" value="1"/>
</dbReference>
<proteinExistence type="inferred from homology"/>
<feature type="repeat" description="WD" evidence="9">
    <location>
        <begin position="161"/>
        <end position="202"/>
    </location>
</feature>
<evidence type="ECO:0000313" key="14">
    <source>
        <dbReference type="EMBL" id="EIE27412.1"/>
    </source>
</evidence>
<evidence type="ECO:0000256" key="10">
    <source>
        <dbReference type="RuleBase" id="RU364014"/>
    </source>
</evidence>
<feature type="region of interest" description="Disordered" evidence="11">
    <location>
        <begin position="433"/>
        <end position="509"/>
    </location>
</feature>
<dbReference type="GO" id="GO:0006351">
    <property type="term" value="P:DNA-templated transcription"/>
    <property type="evidence" value="ECO:0007669"/>
    <property type="project" value="InterPro"/>
</dbReference>
<dbReference type="RefSeq" id="XP_005651956.1">
    <property type="nucleotide sequence ID" value="XM_005651899.1"/>
</dbReference>
<dbReference type="Pfam" id="PF07569">
    <property type="entry name" value="Hira"/>
    <property type="match status" value="2"/>
</dbReference>
<dbReference type="PANTHER" id="PTHR13831:SF0">
    <property type="entry name" value="PROTEIN HIRA"/>
    <property type="match status" value="1"/>
</dbReference>
<dbReference type="GO" id="GO:0006355">
    <property type="term" value="P:regulation of DNA-templated transcription"/>
    <property type="evidence" value="ECO:0007669"/>
    <property type="project" value="InterPro"/>
</dbReference>
<dbReference type="InterPro" id="IPR036322">
    <property type="entry name" value="WD40_repeat_dom_sf"/>
</dbReference>
<evidence type="ECO:0000256" key="11">
    <source>
        <dbReference type="SAM" id="MobiDB-lite"/>
    </source>
</evidence>
<evidence type="ECO:0000259" key="12">
    <source>
        <dbReference type="Pfam" id="PF07569"/>
    </source>
</evidence>
<dbReference type="GeneID" id="17045427"/>
<name>I0Z9U3_COCSC</name>
<feature type="domain" description="CAF1B/HIR1 beta-propeller" evidence="13">
    <location>
        <begin position="9"/>
        <end position="347"/>
    </location>
</feature>
<dbReference type="KEGG" id="csl:COCSUDRAFT_11010"/>
<keyword evidence="10" id="KW-0678">Repressor</keyword>
<gene>
    <name evidence="14" type="ORF">COCSUDRAFT_11010</name>
</gene>
<dbReference type="EMBL" id="AGSI01000001">
    <property type="protein sequence ID" value="EIE27412.1"/>
    <property type="molecule type" value="Genomic_DNA"/>
</dbReference>
<keyword evidence="4 10" id="KW-0677">Repeat</keyword>
<comment type="subcellular location">
    <subcellularLocation>
        <location evidence="1 10">Nucleus</location>
    </subcellularLocation>
</comment>
<comment type="similarity">
    <text evidence="2 10">Belongs to the WD repeat HIR1 family.</text>
</comment>
<reference evidence="14 15" key="1">
    <citation type="journal article" date="2012" name="Genome Biol.">
        <title>The genome of the polar eukaryotic microalga coccomyxa subellipsoidea reveals traits of cold adaptation.</title>
        <authorList>
            <person name="Blanc G."/>
            <person name="Agarkova I."/>
            <person name="Grimwood J."/>
            <person name="Kuo A."/>
            <person name="Brueggeman A."/>
            <person name="Dunigan D."/>
            <person name="Gurnon J."/>
            <person name="Ladunga I."/>
            <person name="Lindquist E."/>
            <person name="Lucas S."/>
            <person name="Pangilinan J."/>
            <person name="Proschold T."/>
            <person name="Salamov A."/>
            <person name="Schmutz J."/>
            <person name="Weeks D."/>
            <person name="Yamada T."/>
            <person name="Claverie J.M."/>
            <person name="Grigoriev I."/>
            <person name="Van Etten J."/>
            <person name="Lomsadze A."/>
            <person name="Borodovsky M."/>
        </authorList>
    </citation>
    <scope>NUCLEOTIDE SEQUENCE [LARGE SCALE GENOMIC DNA]</scope>
    <source>
        <strain evidence="14 15">C-169</strain>
    </source>
</reference>
<dbReference type="InterPro" id="IPR031120">
    <property type="entry name" value="HIR1-like"/>
</dbReference>
<evidence type="ECO:0000256" key="3">
    <source>
        <dbReference type="ARBA" id="ARBA00022574"/>
    </source>
</evidence>
<feature type="repeat" description="WD" evidence="9">
    <location>
        <begin position="9"/>
        <end position="42"/>
    </location>
</feature>
<feature type="domain" description="Protein HIRA-like C-terminal" evidence="12">
    <location>
        <begin position="635"/>
        <end position="757"/>
    </location>
</feature>
<keyword evidence="5 10" id="KW-0156">Chromatin regulator</keyword>
<keyword evidence="3 9" id="KW-0853">WD repeat</keyword>